<protein>
    <submittedName>
        <fullName evidence="1">Uncharacterized protein</fullName>
    </submittedName>
</protein>
<gene>
    <name evidence="1" type="ORF">BSFP_068430</name>
</gene>
<dbReference type="EMBL" id="AP018113">
    <property type="protein sequence ID" value="BAX63970.1"/>
    <property type="molecule type" value="Genomic_DNA"/>
</dbReference>
<evidence type="ECO:0000313" key="2">
    <source>
        <dbReference type="Proteomes" id="UP000218432"/>
    </source>
</evidence>
<dbReference type="RefSeq" id="WP_157776470.1">
    <property type="nucleotide sequence ID" value="NZ_AP018113.1"/>
</dbReference>
<evidence type="ECO:0000313" key="1">
    <source>
        <dbReference type="EMBL" id="BAX63970.1"/>
    </source>
</evidence>
<dbReference type="AlphaFoldDB" id="A0A1Y1BVK0"/>
<accession>A0A1Y1BVK0</accession>
<sequence length="50" mass="5400">MLKGLAPDALEQAIAGMEALSRNGLRYPFAQYGIQQGVRAGMEVSYPKTT</sequence>
<name>A0A1Y1BVK0_9BURK</name>
<organism evidence="1 2">
    <name type="scientific">Burkholderia stabilis</name>
    <dbReference type="NCBI Taxonomy" id="95485"/>
    <lineage>
        <taxon>Bacteria</taxon>
        <taxon>Pseudomonadati</taxon>
        <taxon>Pseudomonadota</taxon>
        <taxon>Betaproteobacteria</taxon>
        <taxon>Burkholderiales</taxon>
        <taxon>Burkholderiaceae</taxon>
        <taxon>Burkholderia</taxon>
        <taxon>Burkholderia cepacia complex</taxon>
    </lineage>
</organism>
<dbReference type="Proteomes" id="UP000218432">
    <property type="component" value="Chromosome 3"/>
</dbReference>
<proteinExistence type="predicted"/>
<reference evidence="1 2" key="1">
    <citation type="journal article" date="2017" name="Genome Announc.">
        <title>Complete Genome Sequence of Burkholderia stabilis FERMP-21014.</title>
        <authorList>
            <person name="Konishi K."/>
            <person name="Kumagai T."/>
            <person name="Sakasegawa S."/>
            <person name="Tamura T."/>
        </authorList>
    </citation>
    <scope>NUCLEOTIDE SEQUENCE [LARGE SCALE GENOMIC DNA]</scope>
    <source>
        <strain evidence="1 2">FERMP-21014</strain>
    </source>
</reference>